<dbReference type="InterPro" id="IPR016032">
    <property type="entry name" value="Sig_transdc_resp-reg_C-effctor"/>
</dbReference>
<proteinExistence type="inferred from homology"/>
<dbReference type="SMART" id="SM00862">
    <property type="entry name" value="Trans_reg_C"/>
    <property type="match status" value="1"/>
</dbReference>
<dbReference type="InterPro" id="IPR036388">
    <property type="entry name" value="WH-like_DNA-bd_sf"/>
</dbReference>
<evidence type="ECO:0000313" key="10">
    <source>
        <dbReference type="Proteomes" id="UP001596058"/>
    </source>
</evidence>
<dbReference type="InterPro" id="IPR003593">
    <property type="entry name" value="AAA+_ATPase"/>
</dbReference>
<dbReference type="EMBL" id="JBHSPA010000045">
    <property type="protein sequence ID" value="MFC5829477.1"/>
    <property type="molecule type" value="Genomic_DNA"/>
</dbReference>
<dbReference type="InterPro" id="IPR001867">
    <property type="entry name" value="OmpR/PhoB-type_DNA-bd"/>
</dbReference>
<evidence type="ECO:0000256" key="5">
    <source>
        <dbReference type="SAM" id="MobiDB-lite"/>
    </source>
</evidence>
<sequence>MTDANGVVIRLAGAFTIERNGVPYPRGAVGGKARTVLKLLAAERDALLAADRVAEELWPYGAPKRPVQNVATLVSRLRGALGAGIVTGGRDGYRLGGAPGVRVDLDLAAGLVDEAERCLGAGDPAPAGTAAGRALELLHDGVVLAGEPDTPWVAAARDEAAGLVRRARHVAASAGLHGADFARARRAAEAAILTDPFDEVAYRLLMRAHAAAGEPAKALLVYEELRRRLVAELGTDPAAETRAVHVAVLREEPVTEPSAMGGLGRKAALRDEAGWRVALPEDRGEAAASPEDRRETAAPPEDRRKTGAPPEDRRKTGAPPEDRGETAALPEDRGETGALRREPGRRAALADVSGWRVAPGLGSLVTVARPVLVGRAEEVARISGAWARAVSGRTGVLLVAGEAGIGKSRLAAEAERMAVATGGIVLRARCHEIERALFLQPFVDALRPRLTHLPEEALRDLVGGWAPALRSLEQGQAMERRYAFEAVAAFTRALAAREPVLLVLDDLHAAGPATVELVHYLARRVSEVRLLVLATTLTSEYGVADALRGVSEVLRPGPLTRAAVRELAGGPGLAEEVFLRTQGQPQLVAALLDGSRAGERVPEEVRVIVLARLRGLDEQARRVLRAASVLNGAFDPVVLGKVLDLPPQEVAGHCERALGRGLLVVCGSAYEFANALTRETLYATTPAPTRLVYQRRAAYPAT</sequence>
<dbReference type="Gene3D" id="1.10.10.10">
    <property type="entry name" value="Winged helix-like DNA-binding domain superfamily/Winged helix DNA-binding domain"/>
    <property type="match status" value="1"/>
</dbReference>
<dbReference type="PROSITE" id="PS51375">
    <property type="entry name" value="PPR"/>
    <property type="match status" value="1"/>
</dbReference>
<dbReference type="SMART" id="SM00382">
    <property type="entry name" value="AAA"/>
    <property type="match status" value="1"/>
</dbReference>
<evidence type="ECO:0000256" key="3">
    <source>
        <dbReference type="ARBA" id="ARBA00023125"/>
    </source>
</evidence>
<evidence type="ECO:0000256" key="2">
    <source>
        <dbReference type="ARBA" id="ARBA00023015"/>
    </source>
</evidence>
<keyword evidence="10" id="KW-1185">Reference proteome</keyword>
<feature type="domain" description="Bacterial transcriptional activator" evidence="8">
    <location>
        <begin position="103"/>
        <end position="249"/>
    </location>
</feature>
<dbReference type="RefSeq" id="WP_379518959.1">
    <property type="nucleotide sequence ID" value="NZ_JBHSPA010000045.1"/>
</dbReference>
<dbReference type="SUPFAM" id="SSF48452">
    <property type="entry name" value="TPR-like"/>
    <property type="match status" value="1"/>
</dbReference>
<gene>
    <name evidence="9" type="ORF">ACFPZ3_36900</name>
</gene>
<dbReference type="SMART" id="SM01043">
    <property type="entry name" value="BTAD"/>
    <property type="match status" value="1"/>
</dbReference>
<dbReference type="Pfam" id="PF13191">
    <property type="entry name" value="AAA_16"/>
    <property type="match status" value="1"/>
</dbReference>
<dbReference type="InterPro" id="IPR051677">
    <property type="entry name" value="AfsR-DnrI-RedD_regulator"/>
</dbReference>
<comment type="similarity">
    <text evidence="1">Belongs to the AfsR/DnrI/RedD regulatory family.</text>
</comment>
<dbReference type="PANTHER" id="PTHR35807:SF1">
    <property type="entry name" value="TRANSCRIPTIONAL REGULATOR REDD"/>
    <property type="match status" value="1"/>
</dbReference>
<evidence type="ECO:0000259" key="7">
    <source>
        <dbReference type="SMART" id="SM00862"/>
    </source>
</evidence>
<organism evidence="9 10">
    <name type="scientific">Nonomuraea insulae</name>
    <dbReference type="NCBI Taxonomy" id="1616787"/>
    <lineage>
        <taxon>Bacteria</taxon>
        <taxon>Bacillati</taxon>
        <taxon>Actinomycetota</taxon>
        <taxon>Actinomycetes</taxon>
        <taxon>Streptosporangiales</taxon>
        <taxon>Streptosporangiaceae</taxon>
        <taxon>Nonomuraea</taxon>
    </lineage>
</organism>
<dbReference type="Pfam" id="PF03704">
    <property type="entry name" value="BTAD"/>
    <property type="match status" value="1"/>
</dbReference>
<dbReference type="InterPro" id="IPR002885">
    <property type="entry name" value="PPR_rpt"/>
</dbReference>
<evidence type="ECO:0000259" key="8">
    <source>
        <dbReference type="SMART" id="SM01043"/>
    </source>
</evidence>
<keyword evidence="3" id="KW-0238">DNA-binding</keyword>
<protein>
    <submittedName>
        <fullName evidence="9">AAA family ATPase</fullName>
    </submittedName>
</protein>
<evidence type="ECO:0000256" key="1">
    <source>
        <dbReference type="ARBA" id="ARBA00005820"/>
    </source>
</evidence>
<evidence type="ECO:0000256" key="4">
    <source>
        <dbReference type="ARBA" id="ARBA00023163"/>
    </source>
</evidence>
<comment type="caution">
    <text evidence="9">The sequence shown here is derived from an EMBL/GenBank/DDBJ whole genome shotgun (WGS) entry which is preliminary data.</text>
</comment>
<reference evidence="10" key="1">
    <citation type="journal article" date="2019" name="Int. J. Syst. Evol. Microbiol.">
        <title>The Global Catalogue of Microorganisms (GCM) 10K type strain sequencing project: providing services to taxonomists for standard genome sequencing and annotation.</title>
        <authorList>
            <consortium name="The Broad Institute Genomics Platform"/>
            <consortium name="The Broad Institute Genome Sequencing Center for Infectious Disease"/>
            <person name="Wu L."/>
            <person name="Ma J."/>
        </authorList>
    </citation>
    <scope>NUCLEOTIDE SEQUENCE [LARGE SCALE GENOMIC DNA]</scope>
    <source>
        <strain evidence="10">CCUG 53903</strain>
    </source>
</reference>
<dbReference type="InterPro" id="IPR005158">
    <property type="entry name" value="BTAD"/>
</dbReference>
<accession>A0ABW1CW11</accession>
<feature type="region of interest" description="Disordered" evidence="5">
    <location>
        <begin position="280"/>
        <end position="345"/>
    </location>
</feature>
<dbReference type="InterPro" id="IPR041664">
    <property type="entry name" value="AAA_16"/>
</dbReference>
<name>A0ABW1CW11_9ACTN</name>
<evidence type="ECO:0000313" key="9">
    <source>
        <dbReference type="EMBL" id="MFC5829477.1"/>
    </source>
</evidence>
<keyword evidence="2" id="KW-0805">Transcription regulation</keyword>
<dbReference type="Gene3D" id="3.40.50.300">
    <property type="entry name" value="P-loop containing nucleotide triphosphate hydrolases"/>
    <property type="match status" value="1"/>
</dbReference>
<evidence type="ECO:0000259" key="6">
    <source>
        <dbReference type="SMART" id="SM00382"/>
    </source>
</evidence>
<dbReference type="InterPro" id="IPR027417">
    <property type="entry name" value="P-loop_NTPase"/>
</dbReference>
<dbReference type="Proteomes" id="UP001596058">
    <property type="component" value="Unassembled WGS sequence"/>
</dbReference>
<dbReference type="SUPFAM" id="SSF52540">
    <property type="entry name" value="P-loop containing nucleoside triphosphate hydrolases"/>
    <property type="match status" value="1"/>
</dbReference>
<keyword evidence="4" id="KW-0804">Transcription</keyword>
<feature type="domain" description="AAA+ ATPase" evidence="6">
    <location>
        <begin position="393"/>
        <end position="573"/>
    </location>
</feature>
<dbReference type="PANTHER" id="PTHR35807">
    <property type="entry name" value="TRANSCRIPTIONAL REGULATOR REDD-RELATED"/>
    <property type="match status" value="1"/>
</dbReference>
<feature type="domain" description="OmpR/PhoB-type" evidence="7">
    <location>
        <begin position="21"/>
        <end position="95"/>
    </location>
</feature>
<dbReference type="SUPFAM" id="SSF46894">
    <property type="entry name" value="C-terminal effector domain of the bipartite response regulators"/>
    <property type="match status" value="1"/>
</dbReference>
<dbReference type="InterPro" id="IPR011990">
    <property type="entry name" value="TPR-like_helical_dom_sf"/>
</dbReference>
<dbReference type="Gene3D" id="1.25.40.10">
    <property type="entry name" value="Tetratricopeptide repeat domain"/>
    <property type="match status" value="1"/>
</dbReference>